<accession>A0ABT7BYB3</accession>
<gene>
    <name evidence="2" type="ORF">PMH09_13320</name>
</gene>
<organism evidence="2 3">
    <name type="scientific">Roseofilum casamattae BLCC-M143</name>
    <dbReference type="NCBI Taxonomy" id="3022442"/>
    <lineage>
        <taxon>Bacteria</taxon>
        <taxon>Bacillati</taxon>
        <taxon>Cyanobacteriota</taxon>
        <taxon>Cyanophyceae</taxon>
        <taxon>Desertifilales</taxon>
        <taxon>Desertifilaceae</taxon>
        <taxon>Roseofilum</taxon>
        <taxon>Roseofilum casamattae</taxon>
    </lineage>
</organism>
<keyword evidence="3" id="KW-1185">Reference proteome</keyword>
<name>A0ABT7BYB3_9CYAN</name>
<sequence>MTKRNLNLGQSEKNTRVERLRSLSNLLDNAIAIPGSNYRVGIDPLIGLLPGGGDFLSSALSAYIVIEATRFGLPKETLGRMVMNVLIDTFVGIIPVLGDLYDVTWKANSLNVQLLEDHLENPSSSKKADRGFVALIIITLVSIIIGITAFGVFMLWVLQIVLRGLF</sequence>
<protein>
    <submittedName>
        <fullName evidence="2">DUF4112 domain-containing protein</fullName>
    </submittedName>
</protein>
<dbReference type="EMBL" id="JAQOSQ010000012">
    <property type="protein sequence ID" value="MDJ1184165.1"/>
    <property type="molecule type" value="Genomic_DNA"/>
</dbReference>
<dbReference type="PANTHER" id="PTHR35519:SF2">
    <property type="entry name" value="PH DOMAIN PROTEIN"/>
    <property type="match status" value="1"/>
</dbReference>
<evidence type="ECO:0000256" key="1">
    <source>
        <dbReference type="SAM" id="Phobius"/>
    </source>
</evidence>
<keyword evidence="1" id="KW-1133">Transmembrane helix</keyword>
<dbReference type="Proteomes" id="UP001232992">
    <property type="component" value="Unassembled WGS sequence"/>
</dbReference>
<feature type="transmembrane region" description="Helical" evidence="1">
    <location>
        <begin position="132"/>
        <end position="158"/>
    </location>
</feature>
<keyword evidence="1" id="KW-0472">Membrane</keyword>
<proteinExistence type="predicted"/>
<reference evidence="2 3" key="1">
    <citation type="submission" date="2023-01" db="EMBL/GenBank/DDBJ databases">
        <title>Novel diversity within Roseofilum (Cyanobacteria; Desertifilaceae) from marine benthic mats with descriptions of four novel species.</title>
        <authorList>
            <person name="Wang Y."/>
            <person name="Berthold D.E."/>
            <person name="Hu J."/>
            <person name="Lefler F.W."/>
            <person name="Laughinghouse H.D. IV."/>
        </authorList>
    </citation>
    <scope>NUCLEOTIDE SEQUENCE [LARGE SCALE GENOMIC DNA]</scope>
    <source>
        <strain evidence="2 3">BLCC-M143</strain>
    </source>
</reference>
<dbReference type="PANTHER" id="PTHR35519">
    <property type="entry name" value="MEMBRANE PROTEINS"/>
    <property type="match status" value="1"/>
</dbReference>
<evidence type="ECO:0000313" key="3">
    <source>
        <dbReference type="Proteomes" id="UP001232992"/>
    </source>
</evidence>
<dbReference type="RefSeq" id="WP_283758818.1">
    <property type="nucleotide sequence ID" value="NZ_JAQOSQ010000012.1"/>
</dbReference>
<dbReference type="InterPro" id="IPR025187">
    <property type="entry name" value="DUF4112"/>
</dbReference>
<evidence type="ECO:0000313" key="2">
    <source>
        <dbReference type="EMBL" id="MDJ1184165.1"/>
    </source>
</evidence>
<comment type="caution">
    <text evidence="2">The sequence shown here is derived from an EMBL/GenBank/DDBJ whole genome shotgun (WGS) entry which is preliminary data.</text>
</comment>
<dbReference type="Pfam" id="PF13430">
    <property type="entry name" value="DUF4112"/>
    <property type="match status" value="1"/>
</dbReference>
<keyword evidence="1" id="KW-0812">Transmembrane</keyword>